<keyword evidence="2" id="KW-1185">Reference proteome</keyword>
<proteinExistence type="predicted"/>
<dbReference type="Proteomes" id="UP001500185">
    <property type="component" value="Unassembled WGS sequence"/>
</dbReference>
<evidence type="ECO:0000313" key="2">
    <source>
        <dbReference type="Proteomes" id="UP001500185"/>
    </source>
</evidence>
<reference evidence="1 2" key="1">
    <citation type="journal article" date="2019" name="Int. J. Syst. Evol. Microbiol.">
        <title>The Global Catalogue of Microorganisms (GCM) 10K type strain sequencing project: providing services to taxonomists for standard genome sequencing and annotation.</title>
        <authorList>
            <consortium name="The Broad Institute Genomics Platform"/>
            <consortium name="The Broad Institute Genome Sequencing Center for Infectious Disease"/>
            <person name="Wu L."/>
            <person name="Ma J."/>
        </authorList>
    </citation>
    <scope>NUCLEOTIDE SEQUENCE [LARGE SCALE GENOMIC DNA]</scope>
    <source>
        <strain evidence="1 2">JCM 16231</strain>
    </source>
</reference>
<name>A0ABN1K1D4_9FLAO</name>
<dbReference type="EMBL" id="BAAAGG010000002">
    <property type="protein sequence ID" value="GAA0752045.1"/>
    <property type="molecule type" value="Genomic_DNA"/>
</dbReference>
<protein>
    <submittedName>
        <fullName evidence="1">Uncharacterized protein</fullName>
    </submittedName>
</protein>
<gene>
    <name evidence="1" type="ORF">GCM10009433_02770</name>
</gene>
<sequence length="115" mass="12912">MVTIIDFKASANKETGEEFYSLIVQGGVESVKSRETGRNYLTARKAYVTSTFNEVTCKGLIGSQIPGQVVKVDSEPYSYKIPNTEETVTLTHQYRYMDDEEATVKQNVVESEMVN</sequence>
<comment type="caution">
    <text evidence="1">The sequence shown here is derived from an EMBL/GenBank/DDBJ whole genome shotgun (WGS) entry which is preliminary data.</text>
</comment>
<organism evidence="1 2">
    <name type="scientific">Psychroflexus lacisalsi</name>
    <dbReference type="NCBI Taxonomy" id="503928"/>
    <lineage>
        <taxon>Bacteria</taxon>
        <taxon>Pseudomonadati</taxon>
        <taxon>Bacteroidota</taxon>
        <taxon>Flavobacteriia</taxon>
        <taxon>Flavobacteriales</taxon>
        <taxon>Flavobacteriaceae</taxon>
        <taxon>Psychroflexus</taxon>
    </lineage>
</organism>
<dbReference type="RefSeq" id="WP_224455223.1">
    <property type="nucleotide sequence ID" value="NZ_BAAAGG010000002.1"/>
</dbReference>
<accession>A0ABN1K1D4</accession>
<evidence type="ECO:0000313" key="1">
    <source>
        <dbReference type="EMBL" id="GAA0752045.1"/>
    </source>
</evidence>